<evidence type="ECO:0000256" key="1">
    <source>
        <dbReference type="SAM" id="MobiDB-lite"/>
    </source>
</evidence>
<name>A0A941GP01_9CHRO</name>
<dbReference type="EMBL" id="JADQBC010000023">
    <property type="protein sequence ID" value="MBR8827212.1"/>
    <property type="molecule type" value="Genomic_DNA"/>
</dbReference>
<feature type="compositionally biased region" description="Basic and acidic residues" evidence="1">
    <location>
        <begin position="47"/>
        <end position="57"/>
    </location>
</feature>
<gene>
    <name evidence="2" type="ORF">DSM107014_04790</name>
</gene>
<organism evidence="2 3">
    <name type="scientific">Gomphosphaeria aponina SAG 52.96 = DSM 107014</name>
    <dbReference type="NCBI Taxonomy" id="1521640"/>
    <lineage>
        <taxon>Bacteria</taxon>
        <taxon>Bacillati</taxon>
        <taxon>Cyanobacteriota</taxon>
        <taxon>Cyanophyceae</taxon>
        <taxon>Oscillatoriophycideae</taxon>
        <taxon>Chroococcales</taxon>
        <taxon>Gomphosphaeriaceae</taxon>
        <taxon>Gomphosphaeria</taxon>
    </lineage>
</organism>
<dbReference type="AlphaFoldDB" id="A0A941GP01"/>
<evidence type="ECO:0000313" key="3">
    <source>
        <dbReference type="Proteomes" id="UP000767446"/>
    </source>
</evidence>
<accession>A0A941GP01</accession>
<sequence>MAEGRRLDFYTTINHQLSTINHQLSTINHQPSTINHQPLTINHQPKWHLEKESSGIE</sequence>
<protein>
    <submittedName>
        <fullName evidence="2">Uncharacterized protein</fullName>
    </submittedName>
</protein>
<dbReference type="Proteomes" id="UP000767446">
    <property type="component" value="Unassembled WGS sequence"/>
</dbReference>
<evidence type="ECO:0000313" key="2">
    <source>
        <dbReference type="EMBL" id="MBR8827212.1"/>
    </source>
</evidence>
<proteinExistence type="predicted"/>
<comment type="caution">
    <text evidence="2">The sequence shown here is derived from an EMBL/GenBank/DDBJ whole genome shotgun (WGS) entry which is preliminary data.</text>
</comment>
<reference evidence="2" key="1">
    <citation type="submission" date="2021-02" db="EMBL/GenBank/DDBJ databases">
        <title>Metagenome analyses of Stigonema ocellatum DSM 106950, Chlorogloea purpurea SAG 13.99 and Gomphosphaeria aponina DSM 107014.</title>
        <authorList>
            <person name="Marter P."/>
            <person name="Huang S."/>
        </authorList>
    </citation>
    <scope>NUCLEOTIDE SEQUENCE</scope>
    <source>
        <strain evidence="2">JP213</strain>
    </source>
</reference>
<feature type="region of interest" description="Disordered" evidence="1">
    <location>
        <begin position="38"/>
        <end position="57"/>
    </location>
</feature>